<dbReference type="AlphaFoldDB" id="A0A059KQA6"/>
<name>A0A059KQA6_9BURK</name>
<dbReference type="EMBL" id="AZRA01000023">
    <property type="protein sequence ID" value="KDB53525.1"/>
    <property type="molecule type" value="Genomic_DNA"/>
</dbReference>
<dbReference type="RefSeq" id="WP_037478696.1">
    <property type="nucleotide sequence ID" value="NZ_AZRA01000023.1"/>
</dbReference>
<dbReference type="Gene3D" id="3.90.420.10">
    <property type="entry name" value="Oxidoreductase, molybdopterin-binding domain"/>
    <property type="match status" value="1"/>
</dbReference>
<proteinExistence type="predicted"/>
<evidence type="ECO:0000313" key="3">
    <source>
        <dbReference type="Proteomes" id="UP000026714"/>
    </source>
</evidence>
<dbReference type="STRING" id="34103.SAMN05421778_12265"/>
<dbReference type="Proteomes" id="UP000026714">
    <property type="component" value="Unassembled WGS sequence"/>
</dbReference>
<dbReference type="PATRIC" id="fig|1286631.3.peg.879"/>
<feature type="signal peptide" evidence="1">
    <location>
        <begin position="1"/>
        <end position="26"/>
    </location>
</feature>
<dbReference type="InterPro" id="IPR036374">
    <property type="entry name" value="OxRdtase_Mopterin-bd_sf"/>
</dbReference>
<evidence type="ECO:0008006" key="4">
    <source>
        <dbReference type="Google" id="ProtNLM"/>
    </source>
</evidence>
<keyword evidence="1" id="KW-0732">Signal</keyword>
<dbReference type="InterPro" id="IPR006311">
    <property type="entry name" value="TAT_signal"/>
</dbReference>
<organism evidence="2 3">
    <name type="scientific">Sphaerotilus natans subsp. natans DSM 6575</name>
    <dbReference type="NCBI Taxonomy" id="1286631"/>
    <lineage>
        <taxon>Bacteria</taxon>
        <taxon>Pseudomonadati</taxon>
        <taxon>Pseudomonadota</taxon>
        <taxon>Betaproteobacteria</taxon>
        <taxon>Burkholderiales</taxon>
        <taxon>Sphaerotilaceae</taxon>
        <taxon>Sphaerotilus</taxon>
    </lineage>
</organism>
<evidence type="ECO:0000313" key="2">
    <source>
        <dbReference type="EMBL" id="KDB53525.1"/>
    </source>
</evidence>
<protein>
    <recommendedName>
        <fullName evidence="4">Oxidoreductase molybdopterin-binding domain-containing protein</fullName>
    </recommendedName>
</protein>
<comment type="caution">
    <text evidence="2">The sequence shown here is derived from an EMBL/GenBank/DDBJ whole genome shotgun (WGS) entry which is preliminary data.</text>
</comment>
<gene>
    <name evidence="2" type="ORF">X805_08900</name>
</gene>
<dbReference type="eggNOG" id="COG3915">
    <property type="taxonomic scope" value="Bacteria"/>
</dbReference>
<feature type="chain" id="PRO_5001576690" description="Oxidoreductase molybdopterin-binding domain-containing protein" evidence="1">
    <location>
        <begin position="27"/>
        <end position="171"/>
    </location>
</feature>
<evidence type="ECO:0000256" key="1">
    <source>
        <dbReference type="SAM" id="SignalP"/>
    </source>
</evidence>
<keyword evidence="3" id="KW-1185">Reference proteome</keyword>
<accession>A0A059KQA6</accession>
<sequence length="171" mass="18931">MMHRRRLLAAAAAATTLPLLPGVVRAALPAPKGRVVLTISGRIGIRNAGETAQFDMDMLAAMPQHSFSTKTPWYPGPRKFTGPLLRDVLAAAGAQGRTLRAIALNDYKVELPVEDASRYSVVLARLLDDKPMPVRDKGPLFIIYPFDADETLRSERYYSRSAWQLKVIEVE</sequence>
<dbReference type="PROSITE" id="PS51318">
    <property type="entry name" value="TAT"/>
    <property type="match status" value="1"/>
</dbReference>
<reference evidence="2 3" key="1">
    <citation type="journal article" date="2014" name="FEMS Microbiol. Ecol.">
        <title>Sphaerotilus natans encrusted with nanoball-shaped Fe(III) oxide minerals formed by nitrate-reducing mixotrophic Fe(II) oxidation.</title>
        <authorList>
            <person name="Park S."/>
            <person name="Kim D.H."/>
            <person name="Lee J.H."/>
            <person name="Hur H.G."/>
        </authorList>
    </citation>
    <scope>NUCLEOTIDE SEQUENCE [LARGE SCALE GENOMIC DNA]</scope>
    <source>
        <strain evidence="2 3">DSM 6575</strain>
    </source>
</reference>
<dbReference type="SUPFAM" id="SSF56524">
    <property type="entry name" value="Oxidoreductase molybdopterin-binding domain"/>
    <property type="match status" value="1"/>
</dbReference>